<proteinExistence type="inferred from homology"/>
<gene>
    <name evidence="11" type="ORF">CVM39_13580</name>
</gene>
<dbReference type="GO" id="GO:0016853">
    <property type="term" value="F:isomerase activity"/>
    <property type="evidence" value="ECO:0007669"/>
    <property type="project" value="UniProtKB-KW"/>
</dbReference>
<dbReference type="EC" id="5.2.1.8" evidence="3"/>
<dbReference type="SUPFAM" id="SSF109998">
    <property type="entry name" value="Triger factor/SurA peptide-binding domain-like"/>
    <property type="match status" value="1"/>
</dbReference>
<dbReference type="InterPro" id="IPR023058">
    <property type="entry name" value="PPIase_PpiC_CS"/>
</dbReference>
<dbReference type="Gene3D" id="3.10.50.40">
    <property type="match status" value="1"/>
</dbReference>
<evidence type="ECO:0000256" key="9">
    <source>
        <dbReference type="SAM" id="MobiDB-lite"/>
    </source>
</evidence>
<evidence type="ECO:0000256" key="6">
    <source>
        <dbReference type="ARBA" id="ARBA00030642"/>
    </source>
</evidence>
<comment type="similarity">
    <text evidence="2">Belongs to the PpiC/parvulin rotamase family.</text>
</comment>
<evidence type="ECO:0000313" key="11">
    <source>
        <dbReference type="EMBL" id="PJE27610.1"/>
    </source>
</evidence>
<name>A0ABX4MLU6_9RHOB</name>
<feature type="domain" description="PpiC" evidence="10">
    <location>
        <begin position="193"/>
        <end position="282"/>
    </location>
</feature>
<evidence type="ECO:0000256" key="8">
    <source>
        <dbReference type="PROSITE-ProRule" id="PRU00278"/>
    </source>
</evidence>
<evidence type="ECO:0000256" key="4">
    <source>
        <dbReference type="ARBA" id="ARBA00018370"/>
    </source>
</evidence>
<dbReference type="Pfam" id="PF13616">
    <property type="entry name" value="Rotamase_3"/>
    <property type="match status" value="1"/>
</dbReference>
<evidence type="ECO:0000256" key="2">
    <source>
        <dbReference type="ARBA" id="ARBA00007656"/>
    </source>
</evidence>
<evidence type="ECO:0000313" key="12">
    <source>
        <dbReference type="Proteomes" id="UP000231702"/>
    </source>
</evidence>
<dbReference type="PROSITE" id="PS01096">
    <property type="entry name" value="PPIC_PPIASE_1"/>
    <property type="match status" value="1"/>
</dbReference>
<keyword evidence="5 8" id="KW-0697">Rotamase</keyword>
<reference evidence="11 12" key="1">
    <citation type="journal article" date="2018" name="Int. J. Syst. Evol. Microbiol.">
        <title>Pseudooceanicola lipolyticus sp. nov., a marine alphaproteobacterium, reclassification of Oceanicola flagellatus as Pseudooceanicola flagellatus comb. nov. and emended description of the genus Pseudooceanicola.</title>
        <authorList>
            <person name="Huang M.-M."/>
            <person name="Guo L.-L."/>
            <person name="Wu Y.-H."/>
            <person name="Lai Q.-L."/>
            <person name="Shao Z.-Z."/>
            <person name="Wang C.-S."/>
            <person name="Wu M."/>
            <person name="Xu X.-W."/>
        </authorList>
    </citation>
    <scope>NUCLEOTIDE SEQUENCE [LARGE SCALE GENOMIC DNA]</scope>
    <source>
        <strain evidence="11 12">Ar-45</strain>
    </source>
</reference>
<evidence type="ECO:0000256" key="3">
    <source>
        <dbReference type="ARBA" id="ARBA00013194"/>
    </source>
</evidence>
<accession>A0ABX4MLU6</accession>
<dbReference type="PANTHER" id="PTHR47245">
    <property type="entry name" value="PEPTIDYLPROLYL ISOMERASE"/>
    <property type="match status" value="1"/>
</dbReference>
<comment type="catalytic activity">
    <reaction evidence="1">
        <text>[protein]-peptidylproline (omega=180) = [protein]-peptidylproline (omega=0)</text>
        <dbReference type="Rhea" id="RHEA:16237"/>
        <dbReference type="Rhea" id="RHEA-COMP:10747"/>
        <dbReference type="Rhea" id="RHEA-COMP:10748"/>
        <dbReference type="ChEBI" id="CHEBI:83833"/>
        <dbReference type="ChEBI" id="CHEBI:83834"/>
        <dbReference type="EC" id="5.2.1.8"/>
    </reaction>
</comment>
<dbReference type="EMBL" id="PGTD01000017">
    <property type="protein sequence ID" value="PJE27610.1"/>
    <property type="molecule type" value="Genomic_DNA"/>
</dbReference>
<comment type="caution">
    <text evidence="11">The sequence shown here is derived from an EMBL/GenBank/DDBJ whole genome shotgun (WGS) entry which is preliminary data.</text>
</comment>
<keyword evidence="12" id="KW-1185">Reference proteome</keyword>
<evidence type="ECO:0000256" key="1">
    <source>
        <dbReference type="ARBA" id="ARBA00000971"/>
    </source>
</evidence>
<protein>
    <recommendedName>
        <fullName evidence="4">Parvulin-like PPIase</fullName>
        <ecNumber evidence="3">5.2.1.8</ecNumber>
    </recommendedName>
    <alternativeName>
        <fullName evidence="6">Peptidyl-prolyl cis-trans isomerase plp</fullName>
    </alternativeName>
    <alternativeName>
        <fullName evidence="7">Rotamase plp</fullName>
    </alternativeName>
</protein>
<dbReference type="InterPro" id="IPR050245">
    <property type="entry name" value="PrsA_foldase"/>
</dbReference>
<dbReference type="InterPro" id="IPR000297">
    <property type="entry name" value="PPIase_PpiC"/>
</dbReference>
<sequence length="343" mass="37461">MLPLRPLHRAGKAAEPFAIRRCSRRTQQCQRHAPAWKTGGNSMLHRLTLAAALALGLPAQLMAEEGQATAPAPAGDALVVEGPITLSTVLAKVGETEITMGHVIAAQIEAPDPYNQMPLGQIGAPLLQQLVQQETLRQQYEGEMAKASALLLDNTERRLMATDAMLQHLNATITEERIQAEFEERYPEDASGPTEYNASHILVETEEEAKALLERLEDGEDFAKLARDESTGPSGPNGGQLGWFTPDRMVKPFGDALIEMEPGTVSAPVQTQFGWHVIQLNETRERKPELAEVRDEIVAALQESESTAYLDELTANSDSSVADFGSLDLSQASVMPLYQELQE</sequence>
<dbReference type="InterPro" id="IPR027304">
    <property type="entry name" value="Trigger_fact/SurA_dom_sf"/>
</dbReference>
<dbReference type="SUPFAM" id="SSF54534">
    <property type="entry name" value="FKBP-like"/>
    <property type="match status" value="1"/>
</dbReference>
<dbReference type="InterPro" id="IPR046357">
    <property type="entry name" value="PPIase_dom_sf"/>
</dbReference>
<evidence type="ECO:0000256" key="5">
    <source>
        <dbReference type="ARBA" id="ARBA00023110"/>
    </source>
</evidence>
<evidence type="ECO:0000259" key="10">
    <source>
        <dbReference type="PROSITE" id="PS50198"/>
    </source>
</evidence>
<feature type="region of interest" description="Disordered" evidence="9">
    <location>
        <begin position="226"/>
        <end position="245"/>
    </location>
</feature>
<evidence type="ECO:0000256" key="7">
    <source>
        <dbReference type="ARBA" id="ARBA00031484"/>
    </source>
</evidence>
<dbReference type="PANTHER" id="PTHR47245:SF2">
    <property type="entry name" value="PEPTIDYL-PROLYL CIS-TRANS ISOMERASE HP_0175-RELATED"/>
    <property type="match status" value="1"/>
</dbReference>
<dbReference type="Proteomes" id="UP000231702">
    <property type="component" value="Unassembled WGS sequence"/>
</dbReference>
<dbReference type="PROSITE" id="PS50198">
    <property type="entry name" value="PPIC_PPIASE_2"/>
    <property type="match status" value="1"/>
</dbReference>
<organism evidence="11 12">
    <name type="scientific">Pseudooceanicola antarcticus</name>
    <dbReference type="NCBI Taxonomy" id="1247613"/>
    <lineage>
        <taxon>Bacteria</taxon>
        <taxon>Pseudomonadati</taxon>
        <taxon>Pseudomonadota</taxon>
        <taxon>Alphaproteobacteria</taxon>
        <taxon>Rhodobacterales</taxon>
        <taxon>Paracoccaceae</taxon>
        <taxon>Pseudooceanicola</taxon>
    </lineage>
</organism>
<keyword evidence="8 11" id="KW-0413">Isomerase</keyword>